<evidence type="ECO:0000313" key="1">
    <source>
        <dbReference type="EMBL" id="KAJ1372124.1"/>
    </source>
</evidence>
<protein>
    <submittedName>
        <fullName evidence="1">Uncharacterized protein</fullName>
    </submittedName>
</protein>
<dbReference type="Proteomes" id="UP001196413">
    <property type="component" value="Unassembled WGS sequence"/>
</dbReference>
<name>A0AAD5WIU9_PARTN</name>
<reference evidence="1" key="1">
    <citation type="submission" date="2021-06" db="EMBL/GenBank/DDBJ databases">
        <title>Parelaphostrongylus tenuis whole genome reference sequence.</title>
        <authorList>
            <person name="Garwood T.J."/>
            <person name="Larsen P.A."/>
            <person name="Fountain-Jones N.M."/>
            <person name="Garbe J.R."/>
            <person name="Macchietto M.G."/>
            <person name="Kania S.A."/>
            <person name="Gerhold R.W."/>
            <person name="Richards J.E."/>
            <person name="Wolf T.M."/>
        </authorList>
    </citation>
    <scope>NUCLEOTIDE SEQUENCE</scope>
    <source>
        <strain evidence="1">MNPRO001-30</strain>
        <tissue evidence="1">Meninges</tissue>
    </source>
</reference>
<evidence type="ECO:0000313" key="2">
    <source>
        <dbReference type="Proteomes" id="UP001196413"/>
    </source>
</evidence>
<dbReference type="EMBL" id="JAHQIW010007095">
    <property type="protein sequence ID" value="KAJ1372124.1"/>
    <property type="molecule type" value="Genomic_DNA"/>
</dbReference>
<keyword evidence="2" id="KW-1185">Reference proteome</keyword>
<organism evidence="1 2">
    <name type="scientific">Parelaphostrongylus tenuis</name>
    <name type="common">Meningeal worm</name>
    <dbReference type="NCBI Taxonomy" id="148309"/>
    <lineage>
        <taxon>Eukaryota</taxon>
        <taxon>Metazoa</taxon>
        <taxon>Ecdysozoa</taxon>
        <taxon>Nematoda</taxon>
        <taxon>Chromadorea</taxon>
        <taxon>Rhabditida</taxon>
        <taxon>Rhabditina</taxon>
        <taxon>Rhabditomorpha</taxon>
        <taxon>Strongyloidea</taxon>
        <taxon>Metastrongylidae</taxon>
        <taxon>Parelaphostrongylus</taxon>
    </lineage>
</organism>
<sequence>MTMYDFKEDGDRRNRDKFLVSEKTGMKTIGVETVGEKGHTNRAMKSADQHAKRKCGENKIPSCPYPLFHFKRNKSVIVERCLRRAGLNEPVTEIEMSPNTLKRQLVCSRLYDRLCTMKNFKTCPNGRDGNCMRSDMYSSFGKKKHYYTIKKDMNSIEDDESEPVRCCQLHHRSTMRGRIASLA</sequence>
<gene>
    <name evidence="1" type="ORF">KIN20_034201</name>
</gene>
<dbReference type="AlphaFoldDB" id="A0AAD5WIU9"/>
<comment type="caution">
    <text evidence="1">The sequence shown here is derived from an EMBL/GenBank/DDBJ whole genome shotgun (WGS) entry which is preliminary data.</text>
</comment>
<proteinExistence type="predicted"/>
<accession>A0AAD5WIU9</accession>